<protein>
    <submittedName>
        <fullName evidence="2">HDC16026</fullName>
    </submittedName>
</protein>
<feature type="non-terminal residue" evidence="2">
    <location>
        <position position="1"/>
    </location>
</feature>
<organism evidence="2">
    <name type="scientific">Drosophila melanogaster</name>
    <name type="common">Fruit fly</name>
    <dbReference type="NCBI Taxonomy" id="7227"/>
    <lineage>
        <taxon>Eukaryota</taxon>
        <taxon>Metazoa</taxon>
        <taxon>Ecdysozoa</taxon>
        <taxon>Arthropoda</taxon>
        <taxon>Hexapoda</taxon>
        <taxon>Insecta</taxon>
        <taxon>Pterygota</taxon>
        <taxon>Neoptera</taxon>
        <taxon>Endopterygota</taxon>
        <taxon>Diptera</taxon>
        <taxon>Brachycera</taxon>
        <taxon>Muscomorpha</taxon>
        <taxon>Ephydroidea</taxon>
        <taxon>Drosophilidae</taxon>
        <taxon>Drosophila</taxon>
        <taxon>Sophophora</taxon>
    </lineage>
</organism>
<proteinExistence type="predicted"/>
<feature type="compositionally biased region" description="Basic residues" evidence="1">
    <location>
        <begin position="15"/>
        <end position="32"/>
    </location>
</feature>
<evidence type="ECO:0000313" key="2">
    <source>
        <dbReference type="EMBL" id="DAA04383.1"/>
    </source>
</evidence>
<sequence length="82" mass="9541">WKEGRNRNGQTDKRGQRKSIRRRRQTLIRKRSGSSIAVSRRQRTKDEGRGREGGNVLATGQQQLAIRRRKQLAEWSGVEWGV</sequence>
<feature type="compositionally biased region" description="Basic and acidic residues" evidence="1">
    <location>
        <begin position="1"/>
        <end position="14"/>
    </location>
</feature>
<name>Q6IJ38_DROME</name>
<accession>Q6IJ38</accession>
<dbReference type="EMBL" id="BK002878">
    <property type="protein sequence ID" value="DAA04383.1"/>
    <property type="molecule type" value="Genomic_DNA"/>
</dbReference>
<reference evidence="2" key="1">
    <citation type="journal article" date="2003" name="Genome Biol.">
        <title>An integrated gene annotation and transcriptional profiling approach towards the full gene content of the Drosophila genome.</title>
        <authorList>
            <person name="Hild M."/>
            <person name="Beckmann B."/>
            <person name="Haas S.A."/>
            <person name="Koch B."/>
            <person name="Solovyev V."/>
            <person name="Busold C."/>
            <person name="Fellenberg K."/>
            <person name="Boutros M."/>
            <person name="Vingron M."/>
            <person name="Sauer F."/>
            <person name="Hoheisel J.D."/>
            <person name="Paro R."/>
        </authorList>
    </citation>
    <scope>NUCLEOTIDE SEQUENCE</scope>
</reference>
<evidence type="ECO:0000256" key="1">
    <source>
        <dbReference type="SAM" id="MobiDB-lite"/>
    </source>
</evidence>
<dbReference type="AlphaFoldDB" id="Q6IJ38"/>
<gene>
    <name evidence="2" type="ORF">HDC16026</name>
</gene>
<feature type="region of interest" description="Disordered" evidence="1">
    <location>
        <begin position="1"/>
        <end position="55"/>
    </location>
</feature>